<dbReference type="InterPro" id="IPR008406">
    <property type="entry name" value="DRM/ARP"/>
</dbReference>
<dbReference type="AlphaFoldDB" id="A0A6J1DF61"/>
<feature type="compositionally biased region" description="Basic and acidic residues" evidence="2">
    <location>
        <begin position="59"/>
        <end position="72"/>
    </location>
</feature>
<dbReference type="PANTHER" id="PTHR33565">
    <property type="entry name" value="DORMANCY-ASSOCIATED PROTEIN 1"/>
    <property type="match status" value="1"/>
</dbReference>
<name>A0A6J1DF61_MOMCH</name>
<reference evidence="4" key="1">
    <citation type="submission" date="2025-08" db="UniProtKB">
        <authorList>
            <consortium name="RefSeq"/>
        </authorList>
    </citation>
    <scope>IDENTIFICATION</scope>
    <source>
        <strain evidence="4">OHB3-1</strain>
    </source>
</reference>
<dbReference type="Proteomes" id="UP000504603">
    <property type="component" value="Unplaced"/>
</dbReference>
<proteinExistence type="inferred from homology"/>
<dbReference type="RefSeq" id="XP_022151606.1">
    <property type="nucleotide sequence ID" value="XM_022295914.1"/>
</dbReference>
<evidence type="ECO:0000256" key="1">
    <source>
        <dbReference type="ARBA" id="ARBA00010502"/>
    </source>
</evidence>
<organism evidence="3 4">
    <name type="scientific">Momordica charantia</name>
    <name type="common">Bitter gourd</name>
    <name type="synonym">Balsam pear</name>
    <dbReference type="NCBI Taxonomy" id="3673"/>
    <lineage>
        <taxon>Eukaryota</taxon>
        <taxon>Viridiplantae</taxon>
        <taxon>Streptophyta</taxon>
        <taxon>Embryophyta</taxon>
        <taxon>Tracheophyta</taxon>
        <taxon>Spermatophyta</taxon>
        <taxon>Magnoliopsida</taxon>
        <taxon>eudicotyledons</taxon>
        <taxon>Gunneridae</taxon>
        <taxon>Pentapetalae</taxon>
        <taxon>rosids</taxon>
        <taxon>fabids</taxon>
        <taxon>Cucurbitales</taxon>
        <taxon>Cucurbitaceae</taxon>
        <taxon>Momordiceae</taxon>
        <taxon>Momordica</taxon>
    </lineage>
</organism>
<protein>
    <submittedName>
        <fullName evidence="4">Dormancy-associated protein homolog 4-like</fullName>
    </submittedName>
</protein>
<feature type="compositionally biased region" description="Basic and acidic residues" evidence="2">
    <location>
        <begin position="92"/>
        <end position="111"/>
    </location>
</feature>
<dbReference type="GeneID" id="111019516"/>
<dbReference type="Pfam" id="PF05564">
    <property type="entry name" value="Auxin_repressed"/>
    <property type="match status" value="1"/>
</dbReference>
<feature type="region of interest" description="Disordered" evidence="2">
    <location>
        <begin position="59"/>
        <end position="111"/>
    </location>
</feature>
<dbReference type="OrthoDB" id="2012405at2759"/>
<evidence type="ECO:0000313" key="3">
    <source>
        <dbReference type="Proteomes" id="UP000504603"/>
    </source>
</evidence>
<evidence type="ECO:0000313" key="4">
    <source>
        <dbReference type="RefSeq" id="XP_022151606.1"/>
    </source>
</evidence>
<evidence type="ECO:0000256" key="2">
    <source>
        <dbReference type="SAM" id="MobiDB-lite"/>
    </source>
</evidence>
<comment type="similarity">
    <text evidence="1">Belongs to the DRM1/ARP family.</text>
</comment>
<dbReference type="KEGG" id="mcha:111019516"/>
<keyword evidence="3" id="KW-1185">Reference proteome</keyword>
<accession>A0A6J1DF61</accession>
<sequence>MTSFLHKLWDETVAGPTPDTGLGKLRKYDSISPSELPPIKISDEIPVTRSITILRRNSDFRTSSEDRHRRMPDSIAGISSPRTPVTPGTPEFDLKRFSWRKSSAESSEHDG</sequence>
<dbReference type="PANTHER" id="PTHR33565:SF20">
    <property type="entry name" value="DORMANCY-ASSOCIATED PROTEIN HOMOLOG 4"/>
    <property type="match status" value="1"/>
</dbReference>
<gene>
    <name evidence="4" type="primary">LOC111019516</name>
</gene>